<reference evidence="2" key="1">
    <citation type="submission" date="2022-04" db="EMBL/GenBank/DDBJ databases">
        <title>Carnegiea gigantea Genome sequencing and assembly v2.</title>
        <authorList>
            <person name="Copetti D."/>
            <person name="Sanderson M.J."/>
            <person name="Burquez A."/>
            <person name="Wojciechowski M.F."/>
        </authorList>
    </citation>
    <scope>NUCLEOTIDE SEQUENCE</scope>
    <source>
        <strain evidence="2">SGP5-SGP5p</strain>
        <tissue evidence="2">Aerial part</tissue>
    </source>
</reference>
<evidence type="ECO:0008006" key="4">
    <source>
        <dbReference type="Google" id="ProtNLM"/>
    </source>
</evidence>
<feature type="region of interest" description="Disordered" evidence="1">
    <location>
        <begin position="34"/>
        <end position="53"/>
    </location>
</feature>
<sequence>MCLPRAVNRSIGVTPWRPPVAVRGRRRPLVLTETGGRKRSIAATDVQQSQPSPLHPMQCILYEQLGSKTKNRPRAPGEKSPNGGRLLSAFQPVSAPEVPFEKDHPMLKRLALMTSAPKPQNARKHCEFHEQHGHTIAECRELRKALHELADKGQIDRFLKQGPQFFGNYFWRRRRRHHPVCMEGLAARGPLLTVEQGSRVTVATMVFGGEQGPRYTFPHNDPLVVEMKCDCAKIPHRYRKLHGHHYIGLPKETNISGKGHHPASPPIPGLRGTRGKPIRNDSSSLMPWRQGKGKEYGVVDIPTAYNIIQGRSSLHKVTPLAGGRDELHLFGVLAFRPIPLTLFHIVDVSLKVVFLLEPCSSALAAFSASAAASTSASARAASTLESASLNLPCRSFFSASQFLPAAFVPGRNFLQPSALRHSLHCPSKGLQTNSRGINKIENIKLEKKEKEEYIPPTSVIATSSSVTLGGSKIPKAAKSHDLARSQTSSNLAAELAVRKFVECTRVPAGVSPTDSEAACAALGVPATSWGPGAWPPTDRSAERVGGDDLLTSFPLTEARVEAAASSRQSLIRGRLCLSAGGRLIAGFFPCDTRRVPTTKGES</sequence>
<evidence type="ECO:0000256" key="1">
    <source>
        <dbReference type="SAM" id="MobiDB-lite"/>
    </source>
</evidence>
<dbReference type="AlphaFoldDB" id="A0A9Q1KAQ0"/>
<gene>
    <name evidence="2" type="ORF">Cgig2_001752</name>
</gene>
<dbReference type="Proteomes" id="UP001153076">
    <property type="component" value="Unassembled WGS sequence"/>
</dbReference>
<feature type="region of interest" description="Disordered" evidence="1">
    <location>
        <begin position="252"/>
        <end position="286"/>
    </location>
</feature>
<proteinExistence type="predicted"/>
<keyword evidence="3" id="KW-1185">Reference proteome</keyword>
<name>A0A9Q1KAQ0_9CARY</name>
<evidence type="ECO:0000313" key="2">
    <source>
        <dbReference type="EMBL" id="KAJ8439412.1"/>
    </source>
</evidence>
<organism evidence="2 3">
    <name type="scientific">Carnegiea gigantea</name>
    <dbReference type="NCBI Taxonomy" id="171969"/>
    <lineage>
        <taxon>Eukaryota</taxon>
        <taxon>Viridiplantae</taxon>
        <taxon>Streptophyta</taxon>
        <taxon>Embryophyta</taxon>
        <taxon>Tracheophyta</taxon>
        <taxon>Spermatophyta</taxon>
        <taxon>Magnoliopsida</taxon>
        <taxon>eudicotyledons</taxon>
        <taxon>Gunneridae</taxon>
        <taxon>Pentapetalae</taxon>
        <taxon>Caryophyllales</taxon>
        <taxon>Cactineae</taxon>
        <taxon>Cactaceae</taxon>
        <taxon>Cactoideae</taxon>
        <taxon>Echinocereeae</taxon>
        <taxon>Carnegiea</taxon>
    </lineage>
</organism>
<feature type="region of interest" description="Disordered" evidence="1">
    <location>
        <begin position="66"/>
        <end position="85"/>
    </location>
</feature>
<protein>
    <recommendedName>
        <fullName evidence="4">Reverse transcriptase domain-containing protein</fullName>
    </recommendedName>
</protein>
<accession>A0A9Q1KAQ0</accession>
<evidence type="ECO:0000313" key="3">
    <source>
        <dbReference type="Proteomes" id="UP001153076"/>
    </source>
</evidence>
<dbReference type="EMBL" id="JAKOGI010000220">
    <property type="protein sequence ID" value="KAJ8439412.1"/>
    <property type="molecule type" value="Genomic_DNA"/>
</dbReference>
<dbReference type="OrthoDB" id="1740536at2759"/>
<comment type="caution">
    <text evidence="2">The sequence shown here is derived from an EMBL/GenBank/DDBJ whole genome shotgun (WGS) entry which is preliminary data.</text>
</comment>